<dbReference type="GO" id="GO:0005886">
    <property type="term" value="C:plasma membrane"/>
    <property type="evidence" value="ECO:0007669"/>
    <property type="project" value="TreeGrafter"/>
</dbReference>
<dbReference type="Pfam" id="PF00619">
    <property type="entry name" value="CARD"/>
    <property type="match status" value="1"/>
</dbReference>
<evidence type="ECO:0000259" key="1">
    <source>
        <dbReference type="PROSITE" id="PS50209"/>
    </source>
</evidence>
<dbReference type="Proteomes" id="UP000316079">
    <property type="component" value="Unassembled WGS sequence"/>
</dbReference>
<dbReference type="CDD" id="cd01671">
    <property type="entry name" value="CARD"/>
    <property type="match status" value="1"/>
</dbReference>
<dbReference type="OrthoDB" id="8898291at2759"/>
<dbReference type="PROSITE" id="PS50209">
    <property type="entry name" value="CARD"/>
    <property type="match status" value="1"/>
</dbReference>
<dbReference type="GO" id="GO:0035331">
    <property type="term" value="P:negative regulation of hippo signaling"/>
    <property type="evidence" value="ECO:0007669"/>
    <property type="project" value="TreeGrafter"/>
</dbReference>
<feature type="domain" description="CARD" evidence="1">
    <location>
        <begin position="1"/>
        <end position="92"/>
    </location>
</feature>
<dbReference type="PANTHER" id="PTHR46360:SF1">
    <property type="entry name" value="DISKS LARGE HOMOLOG 5"/>
    <property type="match status" value="1"/>
</dbReference>
<name>A0A553PDZ2_9TELE</name>
<comment type="caution">
    <text evidence="2">The sequence shown here is derived from an EMBL/GenBank/DDBJ whole genome shotgun (WGS) entry which is preliminary data.</text>
</comment>
<evidence type="ECO:0000313" key="2">
    <source>
        <dbReference type="EMBL" id="TRY75906.1"/>
    </source>
</evidence>
<dbReference type="InterPro" id="IPR001315">
    <property type="entry name" value="CARD"/>
</dbReference>
<dbReference type="GO" id="GO:0042981">
    <property type="term" value="P:regulation of apoptotic process"/>
    <property type="evidence" value="ECO:0007669"/>
    <property type="project" value="InterPro"/>
</dbReference>
<dbReference type="InterPro" id="IPR011029">
    <property type="entry name" value="DEATH-like_dom_sf"/>
</dbReference>
<dbReference type="InterPro" id="IPR053004">
    <property type="entry name" value="MAGUK_Signaling_Regulators"/>
</dbReference>
<dbReference type="PANTHER" id="PTHR46360">
    <property type="entry name" value="DISKS LARGE HOMOLOG 5"/>
    <property type="match status" value="1"/>
</dbReference>
<proteinExistence type="predicted"/>
<gene>
    <name evidence="2" type="ORF">DNTS_033477</name>
</gene>
<dbReference type="STRING" id="623744.A0A553PDZ2"/>
<evidence type="ECO:0000313" key="3">
    <source>
        <dbReference type="Proteomes" id="UP000316079"/>
    </source>
</evidence>
<dbReference type="Gene3D" id="1.10.533.10">
    <property type="entry name" value="Death Domain, Fas"/>
    <property type="match status" value="1"/>
</dbReference>
<protein>
    <recommendedName>
        <fullName evidence="1">CARD domain-containing protein</fullName>
    </recommendedName>
</protein>
<organism evidence="2 3">
    <name type="scientific">Danionella cerebrum</name>
    <dbReference type="NCBI Taxonomy" id="2873325"/>
    <lineage>
        <taxon>Eukaryota</taxon>
        <taxon>Metazoa</taxon>
        <taxon>Chordata</taxon>
        <taxon>Craniata</taxon>
        <taxon>Vertebrata</taxon>
        <taxon>Euteleostomi</taxon>
        <taxon>Actinopterygii</taxon>
        <taxon>Neopterygii</taxon>
        <taxon>Teleostei</taxon>
        <taxon>Ostariophysi</taxon>
        <taxon>Cypriniformes</taxon>
        <taxon>Danionidae</taxon>
        <taxon>Danioninae</taxon>
        <taxon>Danionella</taxon>
    </lineage>
</organism>
<dbReference type="SUPFAM" id="SSF47986">
    <property type="entry name" value="DEATH domain"/>
    <property type="match status" value="1"/>
</dbReference>
<reference evidence="2 3" key="1">
    <citation type="journal article" date="2019" name="Sci. Data">
        <title>Hybrid genome assembly and annotation of Danionella translucida.</title>
        <authorList>
            <person name="Kadobianskyi M."/>
            <person name="Schulze L."/>
            <person name="Schuelke M."/>
            <person name="Judkewitz B."/>
        </authorList>
    </citation>
    <scope>NUCLEOTIDE SEQUENCE [LARGE SCALE GENOMIC DNA]</scope>
    <source>
        <strain evidence="2 3">Bolton</strain>
    </source>
</reference>
<keyword evidence="3" id="KW-1185">Reference proteome</keyword>
<sequence length="121" mass="13743">MEPKHKELLHQCHQNLLESITDADQLIELLSKSGSLNEQEAFELDQNCSSSAEKVEQLLKMLMNKQSDHFLELCVALEKTYPHLYSALFANGGGPSEHSGEWIWVEEKVMLQPSIDTVGFR</sequence>
<dbReference type="AlphaFoldDB" id="A0A553PDZ2"/>
<dbReference type="EMBL" id="SRMA01026711">
    <property type="protein sequence ID" value="TRY75906.1"/>
    <property type="molecule type" value="Genomic_DNA"/>
</dbReference>
<accession>A0A553PDZ2</accession>